<dbReference type="Gene3D" id="2.40.50.40">
    <property type="match status" value="1"/>
</dbReference>
<dbReference type="Pfam" id="PF16719">
    <property type="entry name" value="SAWADEE"/>
    <property type="match status" value="1"/>
</dbReference>
<gene>
    <name evidence="2" type="ORF">M0R45_031876</name>
</gene>
<dbReference type="EMBL" id="JBEDUW010000006">
    <property type="protein sequence ID" value="KAK9923458.1"/>
    <property type="molecule type" value="Genomic_DNA"/>
</dbReference>
<dbReference type="GO" id="GO:0003682">
    <property type="term" value="F:chromatin binding"/>
    <property type="evidence" value="ECO:0007669"/>
    <property type="project" value="InterPro"/>
</dbReference>
<reference evidence="2 3" key="1">
    <citation type="journal article" date="2023" name="G3 (Bethesda)">
        <title>A chromosome-length genome assembly and annotation of blackberry (Rubus argutus, cv. 'Hillquist').</title>
        <authorList>
            <person name="Bruna T."/>
            <person name="Aryal R."/>
            <person name="Dudchenko O."/>
            <person name="Sargent D.J."/>
            <person name="Mead D."/>
            <person name="Buti M."/>
            <person name="Cavallini A."/>
            <person name="Hytonen T."/>
            <person name="Andres J."/>
            <person name="Pham M."/>
            <person name="Weisz D."/>
            <person name="Mascagni F."/>
            <person name="Usai G."/>
            <person name="Natali L."/>
            <person name="Bassil N."/>
            <person name="Fernandez G.E."/>
            <person name="Lomsadze A."/>
            <person name="Armour M."/>
            <person name="Olukolu B."/>
            <person name="Poorten T."/>
            <person name="Britton C."/>
            <person name="Davik J."/>
            <person name="Ashrafi H."/>
            <person name="Aiden E.L."/>
            <person name="Borodovsky M."/>
            <person name="Worthington M."/>
        </authorList>
    </citation>
    <scope>NUCLEOTIDE SEQUENCE [LARGE SCALE GENOMIC DNA]</scope>
    <source>
        <strain evidence="2">PI 553951</strain>
    </source>
</reference>
<dbReference type="InterPro" id="IPR032001">
    <property type="entry name" value="SAWADEE_dom"/>
</dbReference>
<dbReference type="InterPro" id="IPR039276">
    <property type="entry name" value="SHH1/2"/>
</dbReference>
<protein>
    <recommendedName>
        <fullName evidence="1">SAWADEE domain-containing protein</fullName>
    </recommendedName>
</protein>
<organism evidence="2 3">
    <name type="scientific">Rubus argutus</name>
    <name type="common">Southern blackberry</name>
    <dbReference type="NCBI Taxonomy" id="59490"/>
    <lineage>
        <taxon>Eukaryota</taxon>
        <taxon>Viridiplantae</taxon>
        <taxon>Streptophyta</taxon>
        <taxon>Embryophyta</taxon>
        <taxon>Tracheophyta</taxon>
        <taxon>Spermatophyta</taxon>
        <taxon>Magnoliopsida</taxon>
        <taxon>eudicotyledons</taxon>
        <taxon>Gunneridae</taxon>
        <taxon>Pentapetalae</taxon>
        <taxon>rosids</taxon>
        <taxon>fabids</taxon>
        <taxon>Rosales</taxon>
        <taxon>Rosaceae</taxon>
        <taxon>Rosoideae</taxon>
        <taxon>Rosoideae incertae sedis</taxon>
        <taxon>Rubus</taxon>
    </lineage>
</organism>
<evidence type="ECO:0000313" key="3">
    <source>
        <dbReference type="Proteomes" id="UP001457282"/>
    </source>
</evidence>
<proteinExistence type="predicted"/>
<dbReference type="Proteomes" id="UP001457282">
    <property type="component" value="Unassembled WGS sequence"/>
</dbReference>
<comment type="caution">
    <text evidence="2">The sequence shown here is derived from an EMBL/GenBank/DDBJ whole genome shotgun (WGS) entry which is preliminary data.</text>
</comment>
<accession>A0AAW1WIJ2</accession>
<sequence>MLISISESLQRFAGKTFGSLKRSRGLKVSKLANKTMERKPMNSVSVFTHSEIMKMENIFKNTPQQSLTREFFQNLATNFSCQPGRVGKTDITWEQSFISKGVQCCYMVQEVRVRFAGFGREDDEWVNVRRAVRDRSIPLEDSECHKLKVGDLVLCFQDREDQAVYCDAYVVEIQRGLHDQRGCRCIFVVRFDHDNTKEQVPLGRLCCRPSQYTSSAIVKTNEDVKTKQEIHRDKDMKFFFLY</sequence>
<name>A0AAW1WIJ2_RUBAR</name>
<evidence type="ECO:0000313" key="2">
    <source>
        <dbReference type="EMBL" id="KAK9923458.1"/>
    </source>
</evidence>
<keyword evidence="3" id="KW-1185">Reference proteome</keyword>
<dbReference type="Gene3D" id="2.30.30.140">
    <property type="match status" value="1"/>
</dbReference>
<dbReference type="PANTHER" id="PTHR33827">
    <property type="entry name" value="PROTEIN SAWADEE HOMEODOMAIN HOMOLOG 2"/>
    <property type="match status" value="1"/>
</dbReference>
<feature type="domain" description="SAWADEE" evidence="1">
    <location>
        <begin position="103"/>
        <end position="206"/>
    </location>
</feature>
<evidence type="ECO:0000259" key="1">
    <source>
        <dbReference type="Pfam" id="PF16719"/>
    </source>
</evidence>
<dbReference type="PANTHER" id="PTHR33827:SF2">
    <property type="entry name" value="PROTEIN SAWADEE HOMEODOMAIN HOMOLOG 1"/>
    <property type="match status" value="1"/>
</dbReference>
<dbReference type="AlphaFoldDB" id="A0AAW1WIJ2"/>